<feature type="region of interest" description="Disordered" evidence="1">
    <location>
        <begin position="39"/>
        <end position="59"/>
    </location>
</feature>
<proteinExistence type="predicted"/>
<evidence type="ECO:0000313" key="2">
    <source>
        <dbReference type="EMBL" id="CAI9565465.1"/>
    </source>
</evidence>
<comment type="caution">
    <text evidence="2">The sequence shown here is derived from an EMBL/GenBank/DDBJ whole genome shotgun (WGS) entry which is preliminary data.</text>
</comment>
<evidence type="ECO:0000313" key="3">
    <source>
        <dbReference type="Proteomes" id="UP001162483"/>
    </source>
</evidence>
<dbReference type="EMBL" id="CATNWA010013575">
    <property type="protein sequence ID" value="CAI9565465.1"/>
    <property type="molecule type" value="Genomic_DNA"/>
</dbReference>
<feature type="non-terminal residue" evidence="2">
    <location>
        <position position="1"/>
    </location>
</feature>
<feature type="non-terminal residue" evidence="2">
    <location>
        <position position="95"/>
    </location>
</feature>
<accession>A0ABN9CZ20</accession>
<name>A0ABN9CZ20_9NEOB</name>
<evidence type="ECO:0000256" key="1">
    <source>
        <dbReference type="SAM" id="MobiDB-lite"/>
    </source>
</evidence>
<reference evidence="2" key="1">
    <citation type="submission" date="2023-05" db="EMBL/GenBank/DDBJ databases">
        <authorList>
            <person name="Stuckert A."/>
        </authorList>
    </citation>
    <scope>NUCLEOTIDE SEQUENCE</scope>
</reference>
<dbReference type="Proteomes" id="UP001162483">
    <property type="component" value="Unassembled WGS sequence"/>
</dbReference>
<protein>
    <recommendedName>
        <fullName evidence="4">Histone 3</fullName>
    </recommendedName>
</protein>
<keyword evidence="3" id="KW-1185">Reference proteome</keyword>
<sequence length="95" mass="10109">THTHTHTHTDKHLLQGLLISGQQEGGGGFSPIRSISVGREAGRSHRTQHSSPAPGLFLSDTSSLPAPVCPLVPAHQLLEGEVQEHRSATALPRID</sequence>
<organism evidence="2 3">
    <name type="scientific">Staurois parvus</name>
    <dbReference type="NCBI Taxonomy" id="386267"/>
    <lineage>
        <taxon>Eukaryota</taxon>
        <taxon>Metazoa</taxon>
        <taxon>Chordata</taxon>
        <taxon>Craniata</taxon>
        <taxon>Vertebrata</taxon>
        <taxon>Euteleostomi</taxon>
        <taxon>Amphibia</taxon>
        <taxon>Batrachia</taxon>
        <taxon>Anura</taxon>
        <taxon>Neobatrachia</taxon>
        <taxon>Ranoidea</taxon>
        <taxon>Ranidae</taxon>
        <taxon>Staurois</taxon>
    </lineage>
</organism>
<evidence type="ECO:0008006" key="4">
    <source>
        <dbReference type="Google" id="ProtNLM"/>
    </source>
</evidence>
<gene>
    <name evidence="2" type="ORF">SPARVUS_LOCUS6071932</name>
</gene>